<dbReference type="Gene3D" id="1.10.238.270">
    <property type="match status" value="1"/>
</dbReference>
<evidence type="ECO:0000313" key="2">
    <source>
        <dbReference type="EMBL" id="CAG9799395.1"/>
    </source>
</evidence>
<reference evidence="2" key="1">
    <citation type="submission" date="2022-01" db="EMBL/GenBank/DDBJ databases">
        <authorList>
            <person name="King R."/>
        </authorList>
    </citation>
    <scope>NUCLEOTIDE SEQUENCE</scope>
</reference>
<feature type="domain" description="OBP47-like" evidence="1">
    <location>
        <begin position="14"/>
        <end position="121"/>
    </location>
</feature>
<name>A0A9N9RLZ4_9DIPT</name>
<protein>
    <recommendedName>
        <fullName evidence="1">OBP47-like domain-containing protein</fullName>
    </recommendedName>
</protein>
<evidence type="ECO:0000259" key="1">
    <source>
        <dbReference type="Pfam" id="PF22651"/>
    </source>
</evidence>
<proteinExistence type="predicted"/>
<dbReference type="OrthoDB" id="7730192at2759"/>
<accession>A0A9N9RLZ4</accession>
<keyword evidence="3" id="KW-1185">Reference proteome</keyword>
<dbReference type="AlphaFoldDB" id="A0A9N9RLZ4"/>
<dbReference type="Pfam" id="PF22651">
    <property type="entry name" value="OBP47_like"/>
    <property type="match status" value="1"/>
</dbReference>
<organism evidence="2 3">
    <name type="scientific">Chironomus riparius</name>
    <dbReference type="NCBI Taxonomy" id="315576"/>
    <lineage>
        <taxon>Eukaryota</taxon>
        <taxon>Metazoa</taxon>
        <taxon>Ecdysozoa</taxon>
        <taxon>Arthropoda</taxon>
        <taxon>Hexapoda</taxon>
        <taxon>Insecta</taxon>
        <taxon>Pterygota</taxon>
        <taxon>Neoptera</taxon>
        <taxon>Endopterygota</taxon>
        <taxon>Diptera</taxon>
        <taxon>Nematocera</taxon>
        <taxon>Chironomoidea</taxon>
        <taxon>Chironomidae</taxon>
        <taxon>Chironominae</taxon>
        <taxon>Chironomus</taxon>
    </lineage>
</organism>
<dbReference type="Proteomes" id="UP001153620">
    <property type="component" value="Chromosome 1"/>
</dbReference>
<gene>
    <name evidence="2" type="ORF">CHIRRI_LOCUS2362</name>
</gene>
<dbReference type="EMBL" id="OU895877">
    <property type="protein sequence ID" value="CAG9799395.1"/>
    <property type="molecule type" value="Genomic_DNA"/>
</dbReference>
<sequence length="157" mass="18060">MIKEKASSGINSFEMACTVAQLVFKEMKLTKDNKIDRDLYMKMIDSKIPNEVNFWKQPLKNGFDQCQQRFLSDITKITELFSNHPFNIKKEICDTQYLVMLMCLHLDSFVNCPAQTWKVSGDEFTHKACDSVKSWFGNCGKDLNALKKIVLKSIGMS</sequence>
<reference evidence="2" key="2">
    <citation type="submission" date="2022-10" db="EMBL/GenBank/DDBJ databases">
        <authorList>
            <consortium name="ENA_rothamsted_submissions"/>
            <consortium name="culmorum"/>
            <person name="King R."/>
        </authorList>
    </citation>
    <scope>NUCLEOTIDE SEQUENCE</scope>
</reference>
<dbReference type="InterPro" id="IPR054577">
    <property type="entry name" value="OBP47-like_dom"/>
</dbReference>
<evidence type="ECO:0000313" key="3">
    <source>
        <dbReference type="Proteomes" id="UP001153620"/>
    </source>
</evidence>